<gene>
    <name evidence="1" type="ORF">AGABI1DRAFT_87297</name>
</gene>
<dbReference type="RefSeq" id="XP_007333051.1">
    <property type="nucleotide sequence ID" value="XM_007332989.1"/>
</dbReference>
<dbReference type="HOGENOM" id="CLU_2941177_0_0_1"/>
<dbReference type="OMA" id="QNDHASP"/>
<dbReference type="AlphaFoldDB" id="K5WZP9"/>
<organism evidence="1 2">
    <name type="scientific">Agaricus bisporus var. burnettii (strain JB137-S8 / ATCC MYA-4627 / FGSC 10392)</name>
    <name type="common">White button mushroom</name>
    <dbReference type="NCBI Taxonomy" id="597362"/>
    <lineage>
        <taxon>Eukaryota</taxon>
        <taxon>Fungi</taxon>
        <taxon>Dikarya</taxon>
        <taxon>Basidiomycota</taxon>
        <taxon>Agaricomycotina</taxon>
        <taxon>Agaricomycetes</taxon>
        <taxon>Agaricomycetidae</taxon>
        <taxon>Agaricales</taxon>
        <taxon>Agaricineae</taxon>
        <taxon>Agaricaceae</taxon>
        <taxon>Agaricus</taxon>
    </lineage>
</organism>
<dbReference type="InParanoid" id="K5WZP9"/>
<name>K5WZP9_AGABU</name>
<protein>
    <submittedName>
        <fullName evidence="1">Uncharacterized protein</fullName>
    </submittedName>
</protein>
<dbReference type="GeneID" id="18832206"/>
<dbReference type="EMBL" id="JH971403">
    <property type="protein sequence ID" value="EKM76328.1"/>
    <property type="molecule type" value="Genomic_DNA"/>
</dbReference>
<reference evidence="2" key="1">
    <citation type="journal article" date="2012" name="Proc. Natl. Acad. Sci. U.S.A.">
        <title>Genome sequence of the button mushroom Agaricus bisporus reveals mechanisms governing adaptation to a humic-rich ecological niche.</title>
        <authorList>
            <person name="Morin E."/>
            <person name="Kohler A."/>
            <person name="Baker A.R."/>
            <person name="Foulongne-Oriol M."/>
            <person name="Lombard V."/>
            <person name="Nagy L.G."/>
            <person name="Ohm R.A."/>
            <person name="Patyshakuliyeva A."/>
            <person name="Brun A."/>
            <person name="Aerts A.L."/>
            <person name="Bailey A.M."/>
            <person name="Billette C."/>
            <person name="Coutinho P.M."/>
            <person name="Deakin G."/>
            <person name="Doddapaneni H."/>
            <person name="Floudas D."/>
            <person name="Grimwood J."/>
            <person name="Hilden K."/>
            <person name="Kuees U."/>
            <person name="LaButti K.M."/>
            <person name="Lapidus A."/>
            <person name="Lindquist E.A."/>
            <person name="Lucas S.M."/>
            <person name="Murat C."/>
            <person name="Riley R.W."/>
            <person name="Salamov A.A."/>
            <person name="Schmutz J."/>
            <person name="Subramanian V."/>
            <person name="Woesten H.A.B."/>
            <person name="Xu J."/>
            <person name="Eastwood D.C."/>
            <person name="Foster G.D."/>
            <person name="Sonnenberg A.S."/>
            <person name="Cullen D."/>
            <person name="de Vries R.P."/>
            <person name="Lundell T."/>
            <person name="Hibbett D.S."/>
            <person name="Henrissat B."/>
            <person name="Burton K.S."/>
            <person name="Kerrigan R.W."/>
            <person name="Challen M.P."/>
            <person name="Grigoriev I.V."/>
            <person name="Martin F."/>
        </authorList>
    </citation>
    <scope>NUCLEOTIDE SEQUENCE [LARGE SCALE GENOMIC DNA]</scope>
    <source>
        <strain evidence="2">JB137-S8 / ATCC MYA-4627 / FGSC 10392</strain>
    </source>
</reference>
<accession>K5WZP9</accession>
<keyword evidence="2" id="KW-1185">Reference proteome</keyword>
<sequence length="60" mass="7014">MTQQNDHASPNLKFLLAQPQPPVLYCVYVNSKEQLIRVKWQSPMQRFHHLPIGRSPWSAT</sequence>
<dbReference type="Proteomes" id="UP000008493">
    <property type="component" value="Unassembled WGS sequence"/>
</dbReference>
<proteinExistence type="predicted"/>
<dbReference type="KEGG" id="abp:AGABI1DRAFT87297"/>
<evidence type="ECO:0000313" key="1">
    <source>
        <dbReference type="EMBL" id="EKM76328.1"/>
    </source>
</evidence>
<evidence type="ECO:0000313" key="2">
    <source>
        <dbReference type="Proteomes" id="UP000008493"/>
    </source>
</evidence>